<feature type="compositionally biased region" description="Low complexity" evidence="1">
    <location>
        <begin position="632"/>
        <end position="641"/>
    </location>
</feature>
<dbReference type="Proteomes" id="UP001388673">
    <property type="component" value="Unassembled WGS sequence"/>
</dbReference>
<dbReference type="RefSeq" id="XP_066805270.1">
    <property type="nucleotide sequence ID" value="XM_066944069.1"/>
</dbReference>
<evidence type="ECO:0000256" key="1">
    <source>
        <dbReference type="SAM" id="MobiDB-lite"/>
    </source>
</evidence>
<feature type="compositionally biased region" description="Low complexity" evidence="1">
    <location>
        <begin position="153"/>
        <end position="162"/>
    </location>
</feature>
<feature type="compositionally biased region" description="Low complexity" evidence="1">
    <location>
        <begin position="869"/>
        <end position="886"/>
    </location>
</feature>
<name>A0AAW0Z525_9TREE</name>
<protein>
    <recommendedName>
        <fullName evidence="4">AGC protein kinase</fullName>
    </recommendedName>
</protein>
<organism evidence="2 3">
    <name type="scientific">Kwoniella newhampshirensis</name>
    <dbReference type="NCBI Taxonomy" id="1651941"/>
    <lineage>
        <taxon>Eukaryota</taxon>
        <taxon>Fungi</taxon>
        <taxon>Dikarya</taxon>
        <taxon>Basidiomycota</taxon>
        <taxon>Agaricomycotina</taxon>
        <taxon>Tremellomycetes</taxon>
        <taxon>Tremellales</taxon>
        <taxon>Cryptococcaceae</taxon>
        <taxon>Kwoniella</taxon>
    </lineage>
</organism>
<sequence>MSYSVFQKLNYGGASAPLSNLLNIVTMVEETMPPIMEESDLPDGQFVLGLPISARLDKERYSYTEEEGSRLWEEEKAKAEPSEDDHEDDDLSPLTPEIASQMAQPRRSLFQEHSPSRRSSGSASPASSLYLSPQYSPVSSPRRASESTRILPHRSSLSSLHSNTPPASPSQEYRCRVSLDATPIPPSIEFAGPTSPQPGSISLNDDDYDHEPYMVAESSTSRSGSSNKTARFSLAPPVSHSGGFGSPSEETSRSLASTASVRETSPPGTEDGGHHARLADRAIRSVPGVIGLGEGWAGGPQRSDGKRSWFRRGKESSSNAEEDPLALWSQEENKTSSQSPLKDVWNRSKRSLISRSTTALDGDRPEASSRTRGFFSRSLVNLLIPNPSSDSFPSRSESDSTAKRYSNFAASDFTLSANQSSKHAIPPSPSLPLLSVPSGHDSKPRGRRRWTEAAFARSEADLSTLANDIPCRSSSLQRCNQGLRPPWRPQSLLIAGRPHTPQIREVDEVPPPTQPQQGTESSTSLGTPRSSESSHLSEQANNRPTHALVRTATFGGGNNVQEMRMDQGEEEPVPGLDTIAAWARGQDRSLKTQKPLPRTPSPPTATSRTGKRKSSLLARVKTALSASRSHDSSVASSSSISSSLSRETFIIPLRKASLKRKSKKPSPVHTPGAMTPLMEPLKTSTTPSRPSSSLGGHHHKSWRDSSFGLLRLSKLTEQDEENENNDIDIASSNSEDRTQPNSLASRFREHRRSTSIHLLGPLRPRRSQSGNTNMSAKSPAGSTNSGSVSDLRDMTASLSMPSLTKLSTTNLNLHVNLDDVGEGLDLEDILDEAKRQSIVQKMAGSTNPTPAPLTATVRSSPLTKRRSLHGYSKSSSSSFPLSSHDGSTTRSSAANRIRHSSMQVAGTNYGSSSSSTMPRGMTIPTFEFETSPNSTLGIKTPKTDEITLGGGGSFFSHLALGEEVGLHQEDEAIPCFSPPKRDETKPKIPSYVYTPLKVPQNGNGMDSRRISMNSFMSKTSFDENDVVVNQKAIRVTSLTDMQQKASVLSMNDLEQRGLWSGVPMRSE</sequence>
<feature type="region of interest" description="Disordered" evidence="1">
    <location>
        <begin position="587"/>
        <end position="641"/>
    </location>
</feature>
<feature type="compositionally biased region" description="Basic and acidic residues" evidence="1">
    <location>
        <begin position="303"/>
        <end position="315"/>
    </location>
</feature>
<feature type="compositionally biased region" description="Basic residues" evidence="1">
    <location>
        <begin position="656"/>
        <end position="666"/>
    </location>
</feature>
<comment type="caution">
    <text evidence="2">The sequence shown here is derived from an EMBL/GenBank/DDBJ whole genome shotgun (WGS) entry which is preliminary data.</text>
</comment>
<feature type="compositionally biased region" description="Polar residues" evidence="1">
    <location>
        <begin position="888"/>
        <end position="917"/>
    </location>
</feature>
<feature type="compositionally biased region" description="Polar residues" evidence="1">
    <location>
        <begin position="253"/>
        <end position="267"/>
    </location>
</feature>
<proteinExistence type="predicted"/>
<feature type="region of interest" description="Disordered" evidence="1">
    <location>
        <begin position="61"/>
        <end position="277"/>
    </location>
</feature>
<dbReference type="KEGG" id="kne:92178197"/>
<feature type="compositionally biased region" description="Low complexity" evidence="1">
    <location>
        <begin position="683"/>
        <end position="693"/>
    </location>
</feature>
<dbReference type="GeneID" id="92178197"/>
<gene>
    <name evidence="2" type="ORF">IAR55_000938</name>
</gene>
<evidence type="ECO:0000313" key="3">
    <source>
        <dbReference type="Proteomes" id="UP001388673"/>
    </source>
</evidence>
<feature type="region of interest" description="Disordered" evidence="1">
    <location>
        <begin position="656"/>
        <end position="702"/>
    </location>
</feature>
<dbReference type="AlphaFoldDB" id="A0AAW0Z525"/>
<feature type="compositionally biased region" description="Basic and acidic residues" evidence="1">
    <location>
        <begin position="61"/>
        <end position="81"/>
    </location>
</feature>
<feature type="compositionally biased region" description="Polar residues" evidence="1">
    <location>
        <begin position="767"/>
        <end position="788"/>
    </location>
</feature>
<feature type="region of interest" description="Disordered" evidence="1">
    <location>
        <begin position="291"/>
        <end position="347"/>
    </location>
</feature>
<feature type="compositionally biased region" description="Low complexity" evidence="1">
    <location>
        <begin position="117"/>
        <end position="141"/>
    </location>
</feature>
<accession>A0AAW0Z525</accession>
<reference evidence="2 3" key="1">
    <citation type="journal article" date="2024" name="bioRxiv">
        <title>Comparative genomics of Cryptococcus and Kwoniella reveals pathogenesis evolution and contrasting karyotype dynamics via intercentromeric recombination or chromosome fusion.</title>
        <authorList>
            <person name="Coelho M.A."/>
            <person name="David-Palma M."/>
            <person name="Shea T."/>
            <person name="Bowers K."/>
            <person name="McGinley-Smith S."/>
            <person name="Mohammad A.W."/>
            <person name="Gnirke A."/>
            <person name="Yurkov A.M."/>
            <person name="Nowrousian M."/>
            <person name="Sun S."/>
            <person name="Cuomo C.A."/>
            <person name="Heitman J."/>
        </authorList>
    </citation>
    <scope>NUCLEOTIDE SEQUENCE [LARGE SCALE GENOMIC DNA]</scope>
    <source>
        <strain evidence="2 3">CBS 13917</strain>
    </source>
</reference>
<feature type="compositionally biased region" description="Acidic residues" evidence="1">
    <location>
        <begin position="82"/>
        <end position="91"/>
    </location>
</feature>
<feature type="compositionally biased region" description="Polar residues" evidence="1">
    <location>
        <begin position="515"/>
        <end position="544"/>
    </location>
</feature>
<feature type="region of interest" description="Disordered" evidence="1">
    <location>
        <begin position="716"/>
        <end position="790"/>
    </location>
</feature>
<feature type="region of interest" description="Disordered" evidence="1">
    <location>
        <begin position="503"/>
        <end position="545"/>
    </location>
</feature>
<dbReference type="EMBL" id="JBCAWK010000002">
    <property type="protein sequence ID" value="KAK8865791.1"/>
    <property type="molecule type" value="Genomic_DNA"/>
</dbReference>
<keyword evidence="3" id="KW-1185">Reference proteome</keyword>
<feature type="region of interest" description="Disordered" evidence="1">
    <location>
        <begin position="419"/>
        <end position="450"/>
    </location>
</feature>
<evidence type="ECO:0008006" key="4">
    <source>
        <dbReference type="Google" id="ProtNLM"/>
    </source>
</evidence>
<evidence type="ECO:0000313" key="2">
    <source>
        <dbReference type="EMBL" id="KAK8865791.1"/>
    </source>
</evidence>
<feature type="region of interest" description="Disordered" evidence="1">
    <location>
        <begin position="842"/>
        <end position="918"/>
    </location>
</feature>